<keyword evidence="4" id="KW-1185">Reference proteome</keyword>
<name>A0A3A1Y305_9GAMM</name>
<organism evidence="3 4">
    <name type="scientific">Psittacicella hinzii</name>
    <dbReference type="NCBI Taxonomy" id="2028575"/>
    <lineage>
        <taxon>Bacteria</taxon>
        <taxon>Pseudomonadati</taxon>
        <taxon>Pseudomonadota</taxon>
        <taxon>Gammaproteobacteria</taxon>
        <taxon>Pasteurellales</taxon>
        <taxon>Psittacicellaceae</taxon>
        <taxon>Psittacicella</taxon>
    </lineage>
</organism>
<sequence>MQTTNKPFFLFAGLTLLAGVLGLGFWSQSLHAFTNQSWHLFSLSLQNADYTSLWPIVLLGFMTGFIPFGIALTSLYFRRHTLKPRFFFVVINLLVLALSGWLIFMLTQGSLEVFTLQGDLKSYFSYSYALISVISLAWSAFYLAPLYNEQQLNTKQRLAYYLVGLVASGLTLGLALSIQQEMQLSLLGNAPTARYTVSLYGYAGVLAGFAYFIIASALMKFMYFAVQNEQLAQRQELEEALQAQAQEHETEVKHTRKNKNSKATK</sequence>
<evidence type="ECO:0000256" key="1">
    <source>
        <dbReference type="SAM" id="MobiDB-lite"/>
    </source>
</evidence>
<protein>
    <submittedName>
        <fullName evidence="3">Uncharacterized protein</fullName>
    </submittedName>
</protein>
<proteinExistence type="predicted"/>
<dbReference type="OrthoDB" id="5677679at2"/>
<keyword evidence="2" id="KW-0812">Transmembrane</keyword>
<evidence type="ECO:0000313" key="4">
    <source>
        <dbReference type="Proteomes" id="UP000265691"/>
    </source>
</evidence>
<feature type="transmembrane region" description="Helical" evidence="2">
    <location>
        <begin position="199"/>
        <end position="226"/>
    </location>
</feature>
<gene>
    <name evidence="3" type="ORF">CKF54_05810</name>
</gene>
<evidence type="ECO:0000313" key="3">
    <source>
        <dbReference type="EMBL" id="RIY31955.1"/>
    </source>
</evidence>
<feature type="transmembrane region" description="Helical" evidence="2">
    <location>
        <begin position="56"/>
        <end position="77"/>
    </location>
</feature>
<feature type="transmembrane region" description="Helical" evidence="2">
    <location>
        <begin position="86"/>
        <end position="106"/>
    </location>
</feature>
<comment type="caution">
    <text evidence="3">The sequence shown here is derived from an EMBL/GenBank/DDBJ whole genome shotgun (WGS) entry which is preliminary data.</text>
</comment>
<keyword evidence="2" id="KW-1133">Transmembrane helix</keyword>
<dbReference type="EMBL" id="NRHC01000073">
    <property type="protein sequence ID" value="RIY31955.1"/>
    <property type="molecule type" value="Genomic_DNA"/>
</dbReference>
<dbReference type="AlphaFoldDB" id="A0A3A1Y305"/>
<feature type="compositionally biased region" description="Basic residues" evidence="1">
    <location>
        <begin position="254"/>
        <end position="265"/>
    </location>
</feature>
<accession>A0A3A1Y305</accession>
<feature type="transmembrane region" description="Helical" evidence="2">
    <location>
        <begin position="126"/>
        <end position="146"/>
    </location>
</feature>
<dbReference type="RefSeq" id="WP_119525424.1">
    <property type="nucleotide sequence ID" value="NZ_NRHC01000073.1"/>
</dbReference>
<keyword evidence="2" id="KW-0472">Membrane</keyword>
<reference evidence="3 4" key="1">
    <citation type="submission" date="2017-08" db="EMBL/GenBank/DDBJ databases">
        <title>Reclassification of Bisgaard taxon 37 and 44.</title>
        <authorList>
            <person name="Christensen H."/>
        </authorList>
    </citation>
    <scope>NUCLEOTIDE SEQUENCE [LARGE SCALE GENOMIC DNA]</scope>
    <source>
        <strain evidence="3 4">B96_3</strain>
    </source>
</reference>
<feature type="region of interest" description="Disordered" evidence="1">
    <location>
        <begin position="242"/>
        <end position="265"/>
    </location>
</feature>
<dbReference type="Proteomes" id="UP000265691">
    <property type="component" value="Unassembled WGS sequence"/>
</dbReference>
<evidence type="ECO:0000256" key="2">
    <source>
        <dbReference type="SAM" id="Phobius"/>
    </source>
</evidence>
<feature type="transmembrane region" description="Helical" evidence="2">
    <location>
        <begin position="158"/>
        <end position="179"/>
    </location>
</feature>